<dbReference type="PANTHER" id="PTHR30055">
    <property type="entry name" value="HTH-TYPE TRANSCRIPTIONAL REGULATOR RUTR"/>
    <property type="match status" value="1"/>
</dbReference>
<dbReference type="SUPFAM" id="SSF46689">
    <property type="entry name" value="Homeodomain-like"/>
    <property type="match status" value="1"/>
</dbReference>
<evidence type="ECO:0000313" key="7">
    <source>
        <dbReference type="Proteomes" id="UP000033740"/>
    </source>
</evidence>
<dbReference type="InterPro" id="IPR001647">
    <property type="entry name" value="HTH_TetR"/>
</dbReference>
<keyword evidence="2 4" id="KW-0238">DNA-binding</keyword>
<gene>
    <name evidence="6" type="ORF">RS86_01983</name>
</gene>
<sequence length="226" mass="24581">MTITTDRDHGLRKDCGLPELNVGTPRARERLVAVRAAAVVEFRQHGFLGGSVDDIARRSGVSKPTIYAYAETKERLFLDAVGDALIAAYAGLPDVGPWSDADSARTALRSFLLAWAQRLLEPATIDLRRTVIGEAERFPQLAELWARTNAAYGDRPLADALAMMAREGLLALPDGDLPLRQLIAMGIGAPQLVATFRPKDFDRSELPVVTAGAVSVFWGHYGKDAR</sequence>
<keyword evidence="7" id="KW-1185">Reference proteome</keyword>
<dbReference type="Gene3D" id="1.10.10.60">
    <property type="entry name" value="Homeodomain-like"/>
    <property type="match status" value="1"/>
</dbReference>
<dbReference type="InterPro" id="IPR039536">
    <property type="entry name" value="TetR_C_Proteobacteria"/>
</dbReference>
<dbReference type="GO" id="GO:0003700">
    <property type="term" value="F:DNA-binding transcription factor activity"/>
    <property type="evidence" value="ECO:0007669"/>
    <property type="project" value="TreeGrafter"/>
</dbReference>
<feature type="DNA-binding region" description="H-T-H motif" evidence="4">
    <location>
        <begin position="51"/>
        <end position="70"/>
    </location>
</feature>
<protein>
    <submittedName>
        <fullName evidence="6">Bacterial regulatory protein, tetR family</fullName>
    </submittedName>
</protein>
<evidence type="ECO:0000313" key="6">
    <source>
        <dbReference type="EMBL" id="KJL33323.1"/>
    </source>
</evidence>
<comment type="caution">
    <text evidence="6">The sequence shown here is derived from an EMBL/GenBank/DDBJ whole genome shotgun (WGS) entry which is preliminary data.</text>
</comment>
<dbReference type="Gene3D" id="1.10.357.10">
    <property type="entry name" value="Tetracycline Repressor, domain 2"/>
    <property type="match status" value="1"/>
</dbReference>
<dbReference type="AlphaFoldDB" id="A0A0F0LJL5"/>
<name>A0A0F0LJL5_9MICO</name>
<dbReference type="InterPro" id="IPR009057">
    <property type="entry name" value="Homeodomain-like_sf"/>
</dbReference>
<dbReference type="GO" id="GO:0000976">
    <property type="term" value="F:transcription cis-regulatory region binding"/>
    <property type="evidence" value="ECO:0007669"/>
    <property type="project" value="TreeGrafter"/>
</dbReference>
<accession>A0A0F0LJL5</accession>
<dbReference type="InterPro" id="IPR036271">
    <property type="entry name" value="Tet_transcr_reg_TetR-rel_C_sf"/>
</dbReference>
<keyword evidence="1" id="KW-0805">Transcription regulation</keyword>
<reference evidence="6 7" key="1">
    <citation type="submission" date="2015-02" db="EMBL/GenBank/DDBJ databases">
        <title>Draft genome sequences of ten Microbacterium spp. with emphasis on heavy metal contaminated environments.</title>
        <authorList>
            <person name="Corretto E."/>
        </authorList>
    </citation>
    <scope>NUCLEOTIDE SEQUENCE [LARGE SCALE GENOMIC DNA]</scope>
    <source>
        <strain evidence="6 7">ARN176</strain>
    </source>
</reference>
<evidence type="ECO:0000256" key="2">
    <source>
        <dbReference type="ARBA" id="ARBA00023125"/>
    </source>
</evidence>
<dbReference type="PANTHER" id="PTHR30055:SF234">
    <property type="entry name" value="HTH-TYPE TRANSCRIPTIONAL REGULATOR BETI"/>
    <property type="match status" value="1"/>
</dbReference>
<dbReference type="Pfam" id="PF14246">
    <property type="entry name" value="TetR_C_7"/>
    <property type="match status" value="1"/>
</dbReference>
<dbReference type="PATRIC" id="fig|582680.6.peg.2050"/>
<dbReference type="Proteomes" id="UP000033740">
    <property type="component" value="Unassembled WGS sequence"/>
</dbReference>
<evidence type="ECO:0000259" key="5">
    <source>
        <dbReference type="PROSITE" id="PS50977"/>
    </source>
</evidence>
<dbReference type="SUPFAM" id="SSF48498">
    <property type="entry name" value="Tetracyclin repressor-like, C-terminal domain"/>
    <property type="match status" value="1"/>
</dbReference>
<dbReference type="InterPro" id="IPR050109">
    <property type="entry name" value="HTH-type_TetR-like_transc_reg"/>
</dbReference>
<dbReference type="PROSITE" id="PS50977">
    <property type="entry name" value="HTH_TETR_2"/>
    <property type="match status" value="1"/>
</dbReference>
<dbReference type="STRING" id="582680.RS86_01983"/>
<dbReference type="RefSeq" id="WP_052680192.1">
    <property type="nucleotide sequence ID" value="NZ_JYIX01000034.1"/>
</dbReference>
<evidence type="ECO:0000256" key="1">
    <source>
        <dbReference type="ARBA" id="ARBA00023015"/>
    </source>
</evidence>
<keyword evidence="3" id="KW-0804">Transcription</keyword>
<feature type="domain" description="HTH tetR-type" evidence="5">
    <location>
        <begin position="28"/>
        <end position="88"/>
    </location>
</feature>
<dbReference type="Pfam" id="PF00440">
    <property type="entry name" value="TetR_N"/>
    <property type="match status" value="1"/>
</dbReference>
<proteinExistence type="predicted"/>
<evidence type="ECO:0000256" key="4">
    <source>
        <dbReference type="PROSITE-ProRule" id="PRU00335"/>
    </source>
</evidence>
<dbReference type="EMBL" id="JYIX01000034">
    <property type="protein sequence ID" value="KJL33323.1"/>
    <property type="molecule type" value="Genomic_DNA"/>
</dbReference>
<evidence type="ECO:0000256" key="3">
    <source>
        <dbReference type="ARBA" id="ARBA00023163"/>
    </source>
</evidence>
<organism evidence="6 7">
    <name type="scientific">Microbacterium azadirachtae</name>
    <dbReference type="NCBI Taxonomy" id="582680"/>
    <lineage>
        <taxon>Bacteria</taxon>
        <taxon>Bacillati</taxon>
        <taxon>Actinomycetota</taxon>
        <taxon>Actinomycetes</taxon>
        <taxon>Micrococcales</taxon>
        <taxon>Microbacteriaceae</taxon>
        <taxon>Microbacterium</taxon>
    </lineage>
</organism>